<dbReference type="SUPFAM" id="SSF89550">
    <property type="entry name" value="PHP domain-like"/>
    <property type="match status" value="1"/>
</dbReference>
<dbReference type="Pfam" id="PF13476">
    <property type="entry name" value="AAA_23"/>
    <property type="match status" value="1"/>
</dbReference>
<name>A0A0F9N4X0_9ZZZZ</name>
<dbReference type="Gene3D" id="3.20.20.140">
    <property type="entry name" value="Metal-dependent hydrolases"/>
    <property type="match status" value="1"/>
</dbReference>
<gene>
    <name evidence="3" type="ORF">LCGC14_1378960</name>
</gene>
<keyword evidence="1" id="KW-0175">Coiled coil</keyword>
<proteinExistence type="predicted"/>
<feature type="coiled-coil region" evidence="1">
    <location>
        <begin position="611"/>
        <end position="645"/>
    </location>
</feature>
<dbReference type="AlphaFoldDB" id="A0A0F9N4X0"/>
<dbReference type="InterPro" id="IPR027417">
    <property type="entry name" value="P-loop_NTPase"/>
</dbReference>
<comment type="caution">
    <text evidence="3">The sequence shown here is derived from an EMBL/GenBank/DDBJ whole genome shotgun (WGS) entry which is preliminary data.</text>
</comment>
<dbReference type="InterPro" id="IPR038729">
    <property type="entry name" value="Rad50/SbcC_AAA"/>
</dbReference>
<reference evidence="3" key="1">
    <citation type="journal article" date="2015" name="Nature">
        <title>Complex archaea that bridge the gap between prokaryotes and eukaryotes.</title>
        <authorList>
            <person name="Spang A."/>
            <person name="Saw J.H."/>
            <person name="Jorgensen S.L."/>
            <person name="Zaremba-Niedzwiedzka K."/>
            <person name="Martijn J."/>
            <person name="Lind A.E."/>
            <person name="van Eijk R."/>
            <person name="Schleper C."/>
            <person name="Guy L."/>
            <person name="Ettema T.J."/>
        </authorList>
    </citation>
    <scope>NUCLEOTIDE SEQUENCE</scope>
</reference>
<dbReference type="GO" id="GO:0016887">
    <property type="term" value="F:ATP hydrolysis activity"/>
    <property type="evidence" value="ECO:0007669"/>
    <property type="project" value="InterPro"/>
</dbReference>
<feature type="coiled-coil region" evidence="1">
    <location>
        <begin position="469"/>
        <end position="513"/>
    </location>
</feature>
<evidence type="ECO:0000259" key="2">
    <source>
        <dbReference type="Pfam" id="PF13476"/>
    </source>
</evidence>
<feature type="domain" description="Rad50/SbcC-type AAA" evidence="2">
    <location>
        <begin position="283"/>
        <end position="487"/>
    </location>
</feature>
<protein>
    <recommendedName>
        <fullName evidence="2">Rad50/SbcC-type AAA domain-containing protein</fullName>
    </recommendedName>
</protein>
<dbReference type="EMBL" id="LAZR01008791">
    <property type="protein sequence ID" value="KKM76557.1"/>
    <property type="molecule type" value="Genomic_DNA"/>
</dbReference>
<dbReference type="SUPFAM" id="SSF52540">
    <property type="entry name" value="P-loop containing nucleoside triphosphate hydrolases"/>
    <property type="match status" value="1"/>
</dbReference>
<organism evidence="3">
    <name type="scientific">marine sediment metagenome</name>
    <dbReference type="NCBI Taxonomy" id="412755"/>
    <lineage>
        <taxon>unclassified sequences</taxon>
        <taxon>metagenomes</taxon>
        <taxon>ecological metagenomes</taxon>
    </lineage>
</organism>
<evidence type="ECO:0000313" key="3">
    <source>
        <dbReference type="EMBL" id="KKM76557.1"/>
    </source>
</evidence>
<dbReference type="Gene3D" id="3.40.50.300">
    <property type="entry name" value="P-loop containing nucleotide triphosphate hydrolases"/>
    <property type="match status" value="2"/>
</dbReference>
<dbReference type="InterPro" id="IPR016195">
    <property type="entry name" value="Pol/histidinol_Pase-like"/>
</dbReference>
<dbReference type="GO" id="GO:0006302">
    <property type="term" value="P:double-strand break repair"/>
    <property type="evidence" value="ECO:0007669"/>
    <property type="project" value="InterPro"/>
</dbReference>
<evidence type="ECO:0000256" key="1">
    <source>
        <dbReference type="SAM" id="Coils"/>
    </source>
</evidence>
<accession>A0A0F9N4X0</accession>
<sequence>MSDLDDILQMDNGLKFYKTDLHIHYPIEIRNESESYENGVSIENIIEKLIQLEYRLIAIGNHNSLKAIQEIREFNKDNPELVKKIQILPSIELNLKENFHLVLIFPDTYSEDQIRDLLVGFGLRSPPESNYGEEETLYFFENTKSVTDKGIDKILERCKKEGIIVIAPHSRSDKGFDATLNSRDRTRFIKDDLLTILDCEELHEFYTVSNKFLEKKIANIICSDAHKLSDIGSKATWLKMDQPRYKSLQQIIYEPKLRTVREEPSSNINYKIIGLEVDGGMLKDIKIHLNENYNSIIGGTGSGKSSIIDIFRYVFGSFGLNSKFIKITLNRLRDIHNIGTKFVLFCQKEGNIYKISREIPSINEDLKSKDIEDLIVDLPDCEVYQLIAHEFKKINLKIDQEFQPIIFGQNELLDYSFDPEDLVNMFNLKIKDKLYNDYLSLYEETKNRTKIIDELTNLNEQFDDSNSKIEEVNVIIENNQELLKEIKNNFPNIDIYNKERQIYKTLMDKLKKNEEVIEGFIEEFNINIEMTDLTAVKNKDMFKKINDIIQQISEFFNDIETKINEFKNLKTQIEVIYINELNVIYDKYDLEFKEYCKEKDIQNVIAIQEYINSQESEKIRLISEKQSIEAKIGKLQDEKTQLFNDIDILYEKNNSLFETWNRYANDFTSQMHGLTKIEIESKIDYEAFEDILRELSLNQSQKSKIISKFKPIQFVELFLDSREDFKMKLRELNFRDTTIDKIIGSFTESIQLKCRLCLEKPSVKFSLKKLDGFHPINQLSTGERCATLLNFVFCKADEPVIIDQPEDNIDYNYIKSTITILKEQKYLRQFIIVSHNQNLPVLGDADLILTMNNIDDIKIEIQYRGSLENEEIYKAILNLEGGKEAFELRRKKYQLIEI</sequence>